<keyword evidence="4" id="KW-0813">Transport</keyword>
<evidence type="ECO:0000313" key="17">
    <source>
        <dbReference type="EMBL" id="KPH80247.1"/>
    </source>
</evidence>
<evidence type="ECO:0000313" key="18">
    <source>
        <dbReference type="Proteomes" id="UP000037822"/>
    </source>
</evidence>
<dbReference type="EMBL" id="LGSZ01000045">
    <property type="protein sequence ID" value="KPH80247.1"/>
    <property type="molecule type" value="Genomic_DNA"/>
</dbReference>
<feature type="binding site" description="covalent" evidence="13">
    <location>
        <position position="210"/>
    </location>
    <ligand>
        <name>heme c</name>
        <dbReference type="ChEBI" id="CHEBI:61717"/>
    </ligand>
</feature>
<dbReference type="AlphaFoldDB" id="A0A0N1FHD5"/>
<evidence type="ECO:0000256" key="15">
    <source>
        <dbReference type="SAM" id="SignalP"/>
    </source>
</evidence>
<keyword evidence="12 14" id="KW-0472">Membrane</keyword>
<comment type="cofactor">
    <cofactor evidence="13">
        <name>heme c</name>
        <dbReference type="ChEBI" id="CHEBI:61717"/>
    </cofactor>
    <text evidence="13">Binds 1 heme c group covalently per subunit.</text>
</comment>
<comment type="caution">
    <text evidence="17">The sequence shown here is derived from an EMBL/GenBank/DDBJ whole genome shotgun (WGS) entry which is preliminary data.</text>
</comment>
<sequence length="294" mass="32282">MSTLSFRLALTGLSLGLGLALAGPAANAAEGRVEPPALSWSFSGPFGHFDRAQLQRGYKIYKEVCASCHAASLMKFRNLAQPGGPEFSASQVTALAATFQVKDGPNDTGEMFERPGRAADPFPSPFANEQAARAANGGAYPLDLSVIAKARTYERGFPRFIFDIFTQYQEQGPDYIAALLTGYKDPAPEGITLLPGQYYNTYMPGHLIAMPKPLNDGQVEFPKGPDGQPQVPETVAQYAKDVTAYLMWTAEPHLEQRKRIGLQVMLFLFIFSLLLYYTKKKVWARMPDGSPLHH</sequence>
<evidence type="ECO:0000256" key="5">
    <source>
        <dbReference type="ARBA" id="ARBA00022617"/>
    </source>
</evidence>
<dbReference type="InterPro" id="IPR036909">
    <property type="entry name" value="Cyt_c-like_dom_sf"/>
</dbReference>
<dbReference type="Proteomes" id="UP000037822">
    <property type="component" value="Unassembled WGS sequence"/>
</dbReference>
<gene>
    <name evidence="17" type="ORF">AE618_14665</name>
</gene>
<evidence type="ECO:0000256" key="14">
    <source>
        <dbReference type="SAM" id="Phobius"/>
    </source>
</evidence>
<comment type="subcellular location">
    <subcellularLocation>
        <location evidence="1">Membrane</location>
    </subcellularLocation>
</comment>
<feature type="transmembrane region" description="Helical" evidence="14">
    <location>
        <begin position="260"/>
        <end position="277"/>
    </location>
</feature>
<accession>A0A0N1FHD5</accession>
<evidence type="ECO:0000256" key="9">
    <source>
        <dbReference type="ARBA" id="ARBA00022982"/>
    </source>
</evidence>
<dbReference type="PANTHER" id="PTHR10266">
    <property type="entry name" value="CYTOCHROME C1"/>
    <property type="match status" value="1"/>
</dbReference>
<comment type="similarity">
    <text evidence="2">Belongs to the cytochrome c family.</text>
</comment>
<dbReference type="GO" id="GO:0016020">
    <property type="term" value="C:membrane"/>
    <property type="evidence" value="ECO:0007669"/>
    <property type="project" value="UniProtKB-SubCell"/>
</dbReference>
<keyword evidence="10 14" id="KW-1133">Transmembrane helix</keyword>
<dbReference type="Gene3D" id="1.20.5.100">
    <property type="entry name" value="Cytochrome c1, transmembrane anchor, C-terminal"/>
    <property type="match status" value="1"/>
</dbReference>
<dbReference type="PRINTS" id="PR00603">
    <property type="entry name" value="CYTOCHROMEC1"/>
</dbReference>
<dbReference type="PROSITE" id="PS51007">
    <property type="entry name" value="CYTC"/>
    <property type="match status" value="1"/>
</dbReference>
<keyword evidence="18" id="KW-1185">Reference proteome</keyword>
<reference evidence="17 18" key="1">
    <citation type="submission" date="2015-07" db="EMBL/GenBank/DDBJ databases">
        <title>Whole genome sequencing of Bosea vaviloviae isolated from cave pool.</title>
        <authorList>
            <person name="Tan N.E.H."/>
            <person name="Lee Y.P."/>
            <person name="Gan H.M."/>
            <person name="Barton H."/>
            <person name="Savka M.A."/>
        </authorList>
    </citation>
    <scope>NUCLEOTIDE SEQUENCE [LARGE SCALE GENOMIC DNA]</scope>
    <source>
        <strain evidence="17 18">SD260</strain>
    </source>
</reference>
<keyword evidence="9" id="KW-0249">Electron transport</keyword>
<evidence type="ECO:0000256" key="3">
    <source>
        <dbReference type="ARBA" id="ARBA00016165"/>
    </source>
</evidence>
<dbReference type="SUPFAM" id="SSF81496">
    <property type="entry name" value="Cytochrome c1 subunit of cytochrome bc1 complex (Ubiquinol-cytochrome c reductase), transmembrane anchor"/>
    <property type="match status" value="1"/>
</dbReference>
<dbReference type="GO" id="GO:0046872">
    <property type="term" value="F:metal ion binding"/>
    <property type="evidence" value="ECO:0007669"/>
    <property type="project" value="UniProtKB-KW"/>
</dbReference>
<proteinExistence type="inferred from homology"/>
<dbReference type="Pfam" id="PF02167">
    <property type="entry name" value="Cytochrom_C1"/>
    <property type="match status" value="1"/>
</dbReference>
<dbReference type="InterPro" id="IPR002326">
    <property type="entry name" value="Cyt_c1"/>
</dbReference>
<keyword evidence="7 14" id="KW-0812">Transmembrane</keyword>
<feature type="chain" id="PRO_5005871259" description="Cytochrome c1" evidence="15">
    <location>
        <begin position="29"/>
        <end position="294"/>
    </location>
</feature>
<evidence type="ECO:0000256" key="2">
    <source>
        <dbReference type="ARBA" id="ARBA00006488"/>
    </source>
</evidence>
<evidence type="ECO:0000256" key="1">
    <source>
        <dbReference type="ARBA" id="ARBA00004370"/>
    </source>
</evidence>
<dbReference type="Gene3D" id="1.10.760.10">
    <property type="entry name" value="Cytochrome c-like domain"/>
    <property type="match status" value="1"/>
</dbReference>
<feature type="binding site" description="covalent" evidence="13">
    <location>
        <position position="69"/>
    </location>
    <ligand>
        <name>heme c</name>
        <dbReference type="ChEBI" id="CHEBI:61717"/>
    </ligand>
</feature>
<dbReference type="SUPFAM" id="SSF46626">
    <property type="entry name" value="Cytochrome c"/>
    <property type="match status" value="1"/>
</dbReference>
<dbReference type="PATRIC" id="fig|1526658.3.peg.1137"/>
<protein>
    <recommendedName>
        <fullName evidence="3">Cytochrome c1</fullName>
    </recommendedName>
</protein>
<name>A0A0N1FHD5_9HYPH</name>
<feature type="signal peptide" evidence="15">
    <location>
        <begin position="1"/>
        <end position="28"/>
    </location>
</feature>
<dbReference type="GO" id="GO:0009055">
    <property type="term" value="F:electron transfer activity"/>
    <property type="evidence" value="ECO:0007669"/>
    <property type="project" value="InterPro"/>
</dbReference>
<keyword evidence="11 13" id="KW-0408">Iron</keyword>
<evidence type="ECO:0000259" key="16">
    <source>
        <dbReference type="PROSITE" id="PS51007"/>
    </source>
</evidence>
<dbReference type="OrthoDB" id="9808471at2"/>
<evidence type="ECO:0000256" key="7">
    <source>
        <dbReference type="ARBA" id="ARBA00022692"/>
    </source>
</evidence>
<keyword evidence="5 13" id="KW-0349">Heme</keyword>
<dbReference type="InterPro" id="IPR021157">
    <property type="entry name" value="Cyt_c1_TM_anchor_C"/>
</dbReference>
<dbReference type="PANTHER" id="PTHR10266:SF3">
    <property type="entry name" value="CYTOCHROME C1, HEME PROTEIN, MITOCHONDRIAL"/>
    <property type="match status" value="1"/>
</dbReference>
<keyword evidence="15" id="KW-0732">Signal</keyword>
<evidence type="ECO:0000256" key="4">
    <source>
        <dbReference type="ARBA" id="ARBA00022448"/>
    </source>
</evidence>
<keyword evidence="8 13" id="KW-0479">Metal-binding</keyword>
<feature type="binding site" description="covalent" evidence="13">
    <location>
        <position position="68"/>
    </location>
    <ligand>
        <name>heme c</name>
        <dbReference type="ChEBI" id="CHEBI:61717"/>
    </ligand>
</feature>
<organism evidence="17 18">
    <name type="scientific">Bosea vaviloviae</name>
    <dbReference type="NCBI Taxonomy" id="1526658"/>
    <lineage>
        <taxon>Bacteria</taxon>
        <taxon>Pseudomonadati</taxon>
        <taxon>Pseudomonadota</taxon>
        <taxon>Alphaproteobacteria</taxon>
        <taxon>Hyphomicrobiales</taxon>
        <taxon>Boseaceae</taxon>
        <taxon>Bosea</taxon>
    </lineage>
</organism>
<evidence type="ECO:0000256" key="11">
    <source>
        <dbReference type="ARBA" id="ARBA00023004"/>
    </source>
</evidence>
<feature type="domain" description="Cytochrome c" evidence="16">
    <location>
        <begin position="52"/>
        <end position="184"/>
    </location>
</feature>
<evidence type="ECO:0000256" key="6">
    <source>
        <dbReference type="ARBA" id="ARBA00022660"/>
    </source>
</evidence>
<feature type="binding site" description="covalent" evidence="13">
    <location>
        <position position="65"/>
    </location>
    <ligand>
        <name>heme c</name>
        <dbReference type="ChEBI" id="CHEBI:61717"/>
    </ligand>
</feature>
<keyword evidence="6" id="KW-0679">Respiratory chain</keyword>
<dbReference type="InterPro" id="IPR009056">
    <property type="entry name" value="Cyt_c-like_dom"/>
</dbReference>
<evidence type="ECO:0000256" key="8">
    <source>
        <dbReference type="ARBA" id="ARBA00022723"/>
    </source>
</evidence>
<evidence type="ECO:0000256" key="12">
    <source>
        <dbReference type="ARBA" id="ARBA00023136"/>
    </source>
</evidence>
<evidence type="ECO:0000256" key="13">
    <source>
        <dbReference type="PIRSR" id="PIRSR602326-1"/>
    </source>
</evidence>
<dbReference type="GO" id="GO:0020037">
    <property type="term" value="F:heme binding"/>
    <property type="evidence" value="ECO:0007669"/>
    <property type="project" value="InterPro"/>
</dbReference>
<dbReference type="RefSeq" id="WP_054209796.1">
    <property type="nucleotide sequence ID" value="NZ_LGSZ01000045.1"/>
</dbReference>
<evidence type="ECO:0000256" key="10">
    <source>
        <dbReference type="ARBA" id="ARBA00022989"/>
    </source>
</evidence>